<reference evidence="2 3" key="1">
    <citation type="submission" date="2019-04" db="EMBL/GenBank/DDBJ databases">
        <authorList>
            <person name="Van Vliet M D."/>
        </authorList>
    </citation>
    <scope>NUCLEOTIDE SEQUENCE [LARGE SCALE GENOMIC DNA]</scope>
    <source>
        <strain evidence="2 3">F21</strain>
    </source>
</reference>
<evidence type="ECO:0000313" key="3">
    <source>
        <dbReference type="Proteomes" id="UP000346198"/>
    </source>
</evidence>
<accession>A0A6C2UIZ2</accession>
<sequence length="271" mass="29649">MNKTIAAVAVLGIAASVATAEAKDYKDFGGAISVYDVKVKADALKVQSAKNNLQVNDQKLNADKYSKDSVSISGQIITYNGGYDSILVVGKDDYEQGYASINMAIPTMIETNDMFDTGATKLVLEGIVASNELMVVSAQGSMDDYVSFDLEDFELDDSGLVTKYKVDLKTKKDVTTEKISMSATGSGEGYVRNVYGEEEDDYEWFYAGMKNIKVKYNSKASDDWSEVYEAALSTSNEAYAVAAVEYEVNQAIIKKTKLPADEVSFQLMYND</sequence>
<dbReference type="AlphaFoldDB" id="A0A6C2UIZ2"/>
<organism evidence="2 3">
    <name type="scientific">Pontiella sulfatireligans</name>
    <dbReference type="NCBI Taxonomy" id="2750658"/>
    <lineage>
        <taxon>Bacteria</taxon>
        <taxon>Pseudomonadati</taxon>
        <taxon>Kiritimatiellota</taxon>
        <taxon>Kiritimatiellia</taxon>
        <taxon>Kiritimatiellales</taxon>
        <taxon>Pontiellaceae</taxon>
        <taxon>Pontiella</taxon>
    </lineage>
</organism>
<gene>
    <name evidence="2" type="ORF">SCARR_02241</name>
</gene>
<name>A0A6C2UIZ2_9BACT</name>
<keyword evidence="3" id="KW-1185">Reference proteome</keyword>
<dbReference type="EMBL" id="CAAHFH010000001">
    <property type="protein sequence ID" value="VGO20180.1"/>
    <property type="molecule type" value="Genomic_DNA"/>
</dbReference>
<feature type="signal peptide" evidence="1">
    <location>
        <begin position="1"/>
        <end position="22"/>
    </location>
</feature>
<protein>
    <submittedName>
        <fullName evidence="2">Uncharacterized protein</fullName>
    </submittedName>
</protein>
<evidence type="ECO:0000256" key="1">
    <source>
        <dbReference type="SAM" id="SignalP"/>
    </source>
</evidence>
<dbReference type="Proteomes" id="UP000346198">
    <property type="component" value="Unassembled WGS sequence"/>
</dbReference>
<feature type="chain" id="PRO_5025568108" evidence="1">
    <location>
        <begin position="23"/>
        <end position="271"/>
    </location>
</feature>
<keyword evidence="1" id="KW-0732">Signal</keyword>
<evidence type="ECO:0000313" key="2">
    <source>
        <dbReference type="EMBL" id="VGO20180.1"/>
    </source>
</evidence>
<dbReference type="RefSeq" id="WP_136061620.1">
    <property type="nucleotide sequence ID" value="NZ_CAAHFH010000001.1"/>
</dbReference>
<proteinExistence type="predicted"/>